<dbReference type="AlphaFoldDB" id="A0A8S1GVI9"/>
<dbReference type="OrthoDB" id="6360013at2759"/>
<evidence type="ECO:0000256" key="2">
    <source>
        <dbReference type="SAM" id="SignalP"/>
    </source>
</evidence>
<dbReference type="PANTHER" id="PTHR24373:SF387">
    <property type="entry name" value="LEUCINE-RICH REPEATS AND IMMUNOGLOBULIN-LIKE DOMAINS PROTEIN SMA-10"/>
    <property type="match status" value="1"/>
</dbReference>
<gene>
    <name evidence="3" type="ORF">CAUJ_LOCUS3715</name>
</gene>
<dbReference type="GO" id="GO:0005615">
    <property type="term" value="C:extracellular space"/>
    <property type="evidence" value="ECO:0007669"/>
    <property type="project" value="TreeGrafter"/>
</dbReference>
<dbReference type="PANTHER" id="PTHR24373">
    <property type="entry name" value="SLIT RELATED LEUCINE-RICH REPEAT NEURONAL PROTEIN"/>
    <property type="match status" value="1"/>
</dbReference>
<reference evidence="3" key="1">
    <citation type="submission" date="2020-10" db="EMBL/GenBank/DDBJ databases">
        <authorList>
            <person name="Kikuchi T."/>
        </authorList>
    </citation>
    <scope>NUCLEOTIDE SEQUENCE</scope>
    <source>
        <strain evidence="3">NKZ352</strain>
    </source>
</reference>
<feature type="signal peptide" evidence="2">
    <location>
        <begin position="1"/>
        <end position="18"/>
    </location>
</feature>
<dbReference type="InterPro" id="IPR050328">
    <property type="entry name" value="Dev_Immune_Receptor"/>
</dbReference>
<dbReference type="InterPro" id="IPR032675">
    <property type="entry name" value="LRR_dom_sf"/>
</dbReference>
<dbReference type="SUPFAM" id="SSF52047">
    <property type="entry name" value="RNI-like"/>
    <property type="match status" value="1"/>
</dbReference>
<feature type="chain" id="PRO_5035765577" description="Receptor L-domain domain-containing protein" evidence="2">
    <location>
        <begin position="19"/>
        <end position="795"/>
    </location>
</feature>
<dbReference type="Gene3D" id="3.80.10.10">
    <property type="entry name" value="Ribonuclease Inhibitor"/>
    <property type="match status" value="1"/>
</dbReference>
<dbReference type="EMBL" id="CAJGYM010000007">
    <property type="protein sequence ID" value="CAD6187796.1"/>
    <property type="molecule type" value="Genomic_DNA"/>
</dbReference>
<keyword evidence="1 2" id="KW-0732">Signal</keyword>
<name>A0A8S1GVI9_9PELO</name>
<evidence type="ECO:0008006" key="5">
    <source>
        <dbReference type="Google" id="ProtNLM"/>
    </source>
</evidence>
<organism evidence="3 4">
    <name type="scientific">Caenorhabditis auriculariae</name>
    <dbReference type="NCBI Taxonomy" id="2777116"/>
    <lineage>
        <taxon>Eukaryota</taxon>
        <taxon>Metazoa</taxon>
        <taxon>Ecdysozoa</taxon>
        <taxon>Nematoda</taxon>
        <taxon>Chromadorea</taxon>
        <taxon>Rhabditida</taxon>
        <taxon>Rhabditina</taxon>
        <taxon>Rhabditomorpha</taxon>
        <taxon>Rhabditoidea</taxon>
        <taxon>Rhabditidae</taxon>
        <taxon>Peloderinae</taxon>
        <taxon>Caenorhabditis</taxon>
    </lineage>
</organism>
<evidence type="ECO:0000313" key="4">
    <source>
        <dbReference type="Proteomes" id="UP000835052"/>
    </source>
</evidence>
<dbReference type="Pfam" id="PF13306">
    <property type="entry name" value="LRR_5"/>
    <property type="match status" value="2"/>
</dbReference>
<keyword evidence="4" id="KW-1185">Reference proteome</keyword>
<sequence length="795" mass="88877">MKMLHAVLIFLAQTVAQAKGVASCPEQCICYEQSIACSCEEKNLDELIISSLGHTFISSLTIHSCDKSPKQFVIEETTIRKLAPMALSGLSHVEHIWFREADVDVIATEAFNYVAHVAYIYFYRSRIGRIERRAFSGMTRVSHVFFKEKVSIGAIEGEAFATSSVDDVEFEKVEARNVDDNFIDKINADDFRIRKSTFLFVARNDIAVLGDEEIKPFNISRCEISNSNINAFSPKSFPCLALGVISTNFSRLEPLENGSSNPAKLKSLWFVNCTIDVIKDDVFGRKLDRIEFNRTKIGQIQFGAFGDLEADKIALHESRVQQICSKSFSKSTLRFLLLDDIIVDEIESTSISNAKIGTLFIKSSTILSLGAQIFENSTIGTLKLDKTRIREHHREAMNSYSKMETLWISESELRSQSSTPLLPSASRSQPLPLNLVLTNNTFDCAIPDCGTNVYLTKNSLGGRETAWQVADNRCRNFREACRTAPVSPFVEHGLECRLTWALADCRCLEPKATLPFKEFHTLNISVLTIGDCDQLEVADTASESSLMALYVFRTGRIDIQELPESLQTAKFFHSRLLLHDRPEPPSRVELTNLTLLHSSVSKIGKNAFARMKIGEFFIHNSIVPIVPISATRGTKIDRLTVLRGKLGSTKALFDVSRHLVMHESLVFTTIDSLASIESAQMQNNTVLCCCGDGSGLSSNLKIARRLGSCPSNLEDGWHDVRCETEFRLEDCDKLPGGVELEDDYEYDYEDSEEPSEIRLVRRGVKLAMTSYNKDAGPITVSLLFVGAIMSFNLRV</sequence>
<dbReference type="GO" id="GO:0031012">
    <property type="term" value="C:extracellular matrix"/>
    <property type="evidence" value="ECO:0007669"/>
    <property type="project" value="TreeGrafter"/>
</dbReference>
<evidence type="ECO:0000256" key="1">
    <source>
        <dbReference type="ARBA" id="ARBA00022729"/>
    </source>
</evidence>
<accession>A0A8S1GVI9</accession>
<dbReference type="Proteomes" id="UP000835052">
    <property type="component" value="Unassembled WGS sequence"/>
</dbReference>
<evidence type="ECO:0000313" key="3">
    <source>
        <dbReference type="EMBL" id="CAD6187796.1"/>
    </source>
</evidence>
<protein>
    <recommendedName>
        <fullName evidence="5">Receptor L-domain domain-containing protein</fullName>
    </recommendedName>
</protein>
<dbReference type="InterPro" id="IPR026906">
    <property type="entry name" value="LRR_5"/>
</dbReference>
<comment type="caution">
    <text evidence="3">The sequence shown here is derived from an EMBL/GenBank/DDBJ whole genome shotgun (WGS) entry which is preliminary data.</text>
</comment>
<proteinExistence type="predicted"/>